<dbReference type="PROSITE" id="PS00018">
    <property type="entry name" value="EF_HAND_1"/>
    <property type="match status" value="1"/>
</dbReference>
<dbReference type="PROSITE" id="PS50222">
    <property type="entry name" value="EF_HAND_2"/>
    <property type="match status" value="1"/>
</dbReference>
<dbReference type="InterPro" id="IPR018247">
    <property type="entry name" value="EF_Hand_1_Ca_BS"/>
</dbReference>
<keyword evidence="1" id="KW-0106">Calcium</keyword>
<dbReference type="AlphaFoldDB" id="A0AAN9LCT2"/>
<accession>A0AAN9LCT2</accession>
<evidence type="ECO:0000259" key="2">
    <source>
        <dbReference type="PROSITE" id="PS50222"/>
    </source>
</evidence>
<dbReference type="PANTHER" id="PTHR47319:SF5">
    <property type="entry name" value="CALCIUM-BINDING EF-HAND PROTEIN"/>
    <property type="match status" value="1"/>
</dbReference>
<dbReference type="EMBL" id="JAYMYR010000011">
    <property type="protein sequence ID" value="KAK7331843.1"/>
    <property type="molecule type" value="Genomic_DNA"/>
</dbReference>
<dbReference type="InterPro" id="IPR002048">
    <property type="entry name" value="EF_hand_dom"/>
</dbReference>
<dbReference type="InterPro" id="IPR044205">
    <property type="entry name" value="KIC/PBP1/KRP1"/>
</dbReference>
<reference evidence="3 4" key="1">
    <citation type="submission" date="2024-01" db="EMBL/GenBank/DDBJ databases">
        <title>The genomes of 5 underutilized Papilionoideae crops provide insights into root nodulation and disease resistanc.</title>
        <authorList>
            <person name="Jiang F."/>
        </authorList>
    </citation>
    <scope>NUCLEOTIDE SEQUENCE [LARGE SCALE GENOMIC DNA]</scope>
    <source>
        <strain evidence="3">JINMINGXINNONG_FW02</strain>
        <tissue evidence="3">Leaves</tissue>
    </source>
</reference>
<dbReference type="Pfam" id="PF13833">
    <property type="entry name" value="EF-hand_8"/>
    <property type="match status" value="1"/>
</dbReference>
<organism evidence="3 4">
    <name type="scientific">Phaseolus coccineus</name>
    <name type="common">Scarlet runner bean</name>
    <name type="synonym">Phaseolus multiflorus</name>
    <dbReference type="NCBI Taxonomy" id="3886"/>
    <lineage>
        <taxon>Eukaryota</taxon>
        <taxon>Viridiplantae</taxon>
        <taxon>Streptophyta</taxon>
        <taxon>Embryophyta</taxon>
        <taxon>Tracheophyta</taxon>
        <taxon>Spermatophyta</taxon>
        <taxon>Magnoliopsida</taxon>
        <taxon>eudicotyledons</taxon>
        <taxon>Gunneridae</taxon>
        <taxon>Pentapetalae</taxon>
        <taxon>rosids</taxon>
        <taxon>fabids</taxon>
        <taxon>Fabales</taxon>
        <taxon>Fabaceae</taxon>
        <taxon>Papilionoideae</taxon>
        <taxon>50 kb inversion clade</taxon>
        <taxon>NPAAA clade</taxon>
        <taxon>indigoferoid/millettioid clade</taxon>
        <taxon>Phaseoleae</taxon>
        <taxon>Phaseolus</taxon>
    </lineage>
</organism>
<comment type="caution">
    <text evidence="3">The sequence shown here is derived from an EMBL/GenBank/DDBJ whole genome shotgun (WGS) entry which is preliminary data.</text>
</comment>
<gene>
    <name evidence="3" type="ORF">VNO80_28584</name>
</gene>
<dbReference type="Gene3D" id="1.10.238.10">
    <property type="entry name" value="EF-hand"/>
    <property type="match status" value="1"/>
</dbReference>
<dbReference type="InterPro" id="IPR011992">
    <property type="entry name" value="EF-hand-dom_pair"/>
</dbReference>
<protein>
    <recommendedName>
        <fullName evidence="2">EF-hand domain-containing protein</fullName>
    </recommendedName>
</protein>
<name>A0AAN9LCT2_PHACN</name>
<evidence type="ECO:0000313" key="4">
    <source>
        <dbReference type="Proteomes" id="UP001374584"/>
    </source>
</evidence>
<dbReference type="Proteomes" id="UP001374584">
    <property type="component" value="Unassembled WGS sequence"/>
</dbReference>
<dbReference type="PANTHER" id="PTHR47319">
    <property type="entry name" value="CALCIUM-BINDING PROTEIN KIC"/>
    <property type="match status" value="1"/>
</dbReference>
<sequence>MRCTFKILLYKTLSVLELSTSKNTTITPSSSTFFHSSSHYINAHTHINNFPTPKLFSLVLTIQHKPLFFLFLSQALCCIEEVKLAKPAMASRRNSVVFEDYFPAMMEKLGTDGFMKELTNGFQLLMDREKKVITFESLKRNSALLGLEGMNDDELRCMLREGDLDGDGALDEMEFCTLMFRLSPALMNNSKELLEEAIFSSH</sequence>
<evidence type="ECO:0000256" key="1">
    <source>
        <dbReference type="ARBA" id="ARBA00022837"/>
    </source>
</evidence>
<dbReference type="SUPFAM" id="SSF47473">
    <property type="entry name" value="EF-hand"/>
    <property type="match status" value="1"/>
</dbReference>
<dbReference type="GO" id="GO:0005509">
    <property type="term" value="F:calcium ion binding"/>
    <property type="evidence" value="ECO:0007669"/>
    <property type="project" value="InterPro"/>
</dbReference>
<proteinExistence type="predicted"/>
<feature type="domain" description="EF-hand" evidence="2">
    <location>
        <begin position="150"/>
        <end position="185"/>
    </location>
</feature>
<keyword evidence="4" id="KW-1185">Reference proteome</keyword>
<evidence type="ECO:0000313" key="3">
    <source>
        <dbReference type="EMBL" id="KAK7331843.1"/>
    </source>
</evidence>